<evidence type="ECO:0000313" key="1">
    <source>
        <dbReference type="EMBL" id="KAF3552557.1"/>
    </source>
</evidence>
<proteinExistence type="predicted"/>
<gene>
    <name evidence="1" type="ORF">DY000_02002998</name>
</gene>
<comment type="caution">
    <text evidence="1">The sequence shown here is derived from an EMBL/GenBank/DDBJ whole genome shotgun (WGS) entry which is preliminary data.</text>
</comment>
<name>A0ABQ7CNI3_BRACR</name>
<keyword evidence="2" id="KW-1185">Reference proteome</keyword>
<dbReference type="Proteomes" id="UP000266723">
    <property type="component" value="Unassembled WGS sequence"/>
</dbReference>
<reference evidence="1 2" key="1">
    <citation type="journal article" date="2020" name="BMC Genomics">
        <title>Intraspecific diversification of the crop wild relative Brassica cretica Lam. using demographic model selection.</title>
        <authorList>
            <person name="Kioukis A."/>
            <person name="Michalopoulou V.A."/>
            <person name="Briers L."/>
            <person name="Pirintsos S."/>
            <person name="Studholme D.J."/>
            <person name="Pavlidis P."/>
            <person name="Sarris P.F."/>
        </authorList>
    </citation>
    <scope>NUCLEOTIDE SEQUENCE [LARGE SCALE GENOMIC DNA]</scope>
    <source>
        <strain evidence="2">cv. PFS-1207/04</strain>
    </source>
</reference>
<sequence>MLFCVVFGEDSSWTVNGAIASTHHFTPLFIASSPPMWIMRLTSVVATGRA</sequence>
<evidence type="ECO:0000313" key="2">
    <source>
        <dbReference type="Proteomes" id="UP000266723"/>
    </source>
</evidence>
<dbReference type="EMBL" id="QGKV02000832">
    <property type="protein sequence ID" value="KAF3552557.1"/>
    <property type="molecule type" value="Genomic_DNA"/>
</dbReference>
<accession>A0ABQ7CNI3</accession>
<organism evidence="1 2">
    <name type="scientific">Brassica cretica</name>
    <name type="common">Mustard</name>
    <dbReference type="NCBI Taxonomy" id="69181"/>
    <lineage>
        <taxon>Eukaryota</taxon>
        <taxon>Viridiplantae</taxon>
        <taxon>Streptophyta</taxon>
        <taxon>Embryophyta</taxon>
        <taxon>Tracheophyta</taxon>
        <taxon>Spermatophyta</taxon>
        <taxon>Magnoliopsida</taxon>
        <taxon>eudicotyledons</taxon>
        <taxon>Gunneridae</taxon>
        <taxon>Pentapetalae</taxon>
        <taxon>rosids</taxon>
        <taxon>malvids</taxon>
        <taxon>Brassicales</taxon>
        <taxon>Brassicaceae</taxon>
        <taxon>Brassiceae</taxon>
        <taxon>Brassica</taxon>
    </lineage>
</organism>
<protein>
    <submittedName>
        <fullName evidence="1">Uncharacterized protein</fullName>
    </submittedName>
</protein>